<dbReference type="AlphaFoldDB" id="A0A3S2MER0"/>
<proteinExistence type="predicted"/>
<gene>
    <name evidence="2" type="ORF">OJAV_G00038350</name>
</gene>
<name>A0A3S2MER0_ORYJA</name>
<feature type="region of interest" description="Disordered" evidence="1">
    <location>
        <begin position="1"/>
        <end position="66"/>
    </location>
</feature>
<reference evidence="2 3" key="1">
    <citation type="submission" date="2018-11" db="EMBL/GenBank/DDBJ databases">
        <authorList>
            <person name="Lopez-Roques C."/>
            <person name="Donnadieu C."/>
            <person name="Bouchez O."/>
            <person name="Klopp C."/>
            <person name="Cabau C."/>
            <person name="Zahm M."/>
        </authorList>
    </citation>
    <scope>NUCLEOTIDE SEQUENCE [LARGE SCALE GENOMIC DNA]</scope>
    <source>
        <strain evidence="2">RS831</strain>
        <tissue evidence="2">Whole body</tissue>
    </source>
</reference>
<sequence length="84" mass="9027">MRATKRPTRFCAPAVPGPRADDHSVTEEGGHTGLTDPLPRRPGCGRASAATAPPVERAPEPEDEELKVRMKVCEAQVPNQRGNT</sequence>
<dbReference type="EMBL" id="CM012440">
    <property type="protein sequence ID" value="RVE74140.1"/>
    <property type="molecule type" value="Genomic_DNA"/>
</dbReference>
<evidence type="ECO:0000313" key="3">
    <source>
        <dbReference type="Proteomes" id="UP000283210"/>
    </source>
</evidence>
<organism evidence="2 3">
    <name type="scientific">Oryzias javanicus</name>
    <name type="common">Javanese ricefish</name>
    <name type="synonym">Aplocheilus javanicus</name>
    <dbReference type="NCBI Taxonomy" id="123683"/>
    <lineage>
        <taxon>Eukaryota</taxon>
        <taxon>Metazoa</taxon>
        <taxon>Chordata</taxon>
        <taxon>Craniata</taxon>
        <taxon>Vertebrata</taxon>
        <taxon>Euteleostomi</taxon>
        <taxon>Actinopterygii</taxon>
        <taxon>Neopterygii</taxon>
        <taxon>Teleostei</taxon>
        <taxon>Neoteleostei</taxon>
        <taxon>Acanthomorphata</taxon>
        <taxon>Ovalentaria</taxon>
        <taxon>Atherinomorphae</taxon>
        <taxon>Beloniformes</taxon>
        <taxon>Adrianichthyidae</taxon>
        <taxon>Oryziinae</taxon>
        <taxon>Oryzias</taxon>
    </lineage>
</organism>
<evidence type="ECO:0000256" key="1">
    <source>
        <dbReference type="SAM" id="MobiDB-lite"/>
    </source>
</evidence>
<dbReference type="Proteomes" id="UP000283210">
    <property type="component" value="Chromosome 4"/>
</dbReference>
<feature type="compositionally biased region" description="Basic and acidic residues" evidence="1">
    <location>
        <begin position="19"/>
        <end position="30"/>
    </location>
</feature>
<keyword evidence="3" id="KW-1185">Reference proteome</keyword>
<evidence type="ECO:0000313" key="2">
    <source>
        <dbReference type="EMBL" id="RVE74140.1"/>
    </source>
</evidence>
<protein>
    <submittedName>
        <fullName evidence="2">Uncharacterized protein</fullName>
    </submittedName>
</protein>
<reference evidence="2 3" key="2">
    <citation type="submission" date="2019-01" db="EMBL/GenBank/DDBJ databases">
        <title>A chromosome length genome reference of the Java medaka (oryzias javanicus).</title>
        <authorList>
            <person name="Herpin A."/>
            <person name="Takehana Y."/>
            <person name="Naruse K."/>
            <person name="Ansai S."/>
            <person name="Kawaguchi M."/>
        </authorList>
    </citation>
    <scope>NUCLEOTIDE SEQUENCE [LARGE SCALE GENOMIC DNA]</scope>
    <source>
        <strain evidence="2">RS831</strain>
        <tissue evidence="2">Whole body</tissue>
    </source>
</reference>
<accession>A0A3S2MER0</accession>